<dbReference type="STRING" id="454136.NIES2119_12330"/>
<feature type="domain" description="Response regulatory" evidence="7">
    <location>
        <begin position="4"/>
        <end position="121"/>
    </location>
</feature>
<evidence type="ECO:0000256" key="5">
    <source>
        <dbReference type="ARBA" id="ARBA00023163"/>
    </source>
</evidence>
<dbReference type="Proteomes" id="UP000185860">
    <property type="component" value="Unassembled WGS sequence"/>
</dbReference>
<gene>
    <name evidence="8" type="ORF">NIES2119_12330</name>
</gene>
<evidence type="ECO:0000313" key="9">
    <source>
        <dbReference type="Proteomes" id="UP000185860"/>
    </source>
</evidence>
<keyword evidence="1 6" id="KW-0597">Phosphoprotein</keyword>
<dbReference type="FunFam" id="3.40.50.2300:FF:000001">
    <property type="entry name" value="DNA-binding response regulator PhoB"/>
    <property type="match status" value="1"/>
</dbReference>
<evidence type="ECO:0000256" key="1">
    <source>
        <dbReference type="ARBA" id="ARBA00022553"/>
    </source>
</evidence>
<reference evidence="8 9" key="1">
    <citation type="submission" date="2016-11" db="EMBL/GenBank/DDBJ databases">
        <title>Draft Genome Sequences of Nine Cyanobacterial Strains from Diverse Habitats.</title>
        <authorList>
            <person name="Zhu T."/>
            <person name="Hou S."/>
            <person name="Lu X."/>
            <person name="Hess W.R."/>
        </authorList>
    </citation>
    <scope>NUCLEOTIDE SEQUENCE [LARGE SCALE GENOMIC DNA]</scope>
    <source>
        <strain evidence="8 9">IAM M-71</strain>
    </source>
</reference>
<dbReference type="OrthoDB" id="468357at2"/>
<evidence type="ECO:0000256" key="2">
    <source>
        <dbReference type="ARBA" id="ARBA00023012"/>
    </source>
</evidence>
<proteinExistence type="predicted"/>
<dbReference type="GO" id="GO:0003677">
    <property type="term" value="F:DNA binding"/>
    <property type="evidence" value="ECO:0007669"/>
    <property type="project" value="UniProtKB-KW"/>
</dbReference>
<accession>A0A1U7IL73</accession>
<sequence length="125" mass="13832">MTKWILVVDDDDEIREVVQASLEEFGGWQTITAASGHEALQIAKTDVLDAILLDISMPGMDGFEVCSALQAEPRTQNIPVIVLTAKALLSDRQQFLDLDIAGVIIKPFDPINIWRQVAQILGWSE</sequence>
<comment type="caution">
    <text evidence="8">The sequence shown here is derived from an EMBL/GenBank/DDBJ whole genome shotgun (WGS) entry which is preliminary data.</text>
</comment>
<evidence type="ECO:0000256" key="3">
    <source>
        <dbReference type="ARBA" id="ARBA00023015"/>
    </source>
</evidence>
<evidence type="ECO:0000259" key="7">
    <source>
        <dbReference type="PROSITE" id="PS50110"/>
    </source>
</evidence>
<dbReference type="PANTHER" id="PTHR44591:SF22">
    <property type="entry name" value="CHEY SUBFAMILY"/>
    <property type="match status" value="1"/>
</dbReference>
<dbReference type="AlphaFoldDB" id="A0A1U7IL73"/>
<dbReference type="GO" id="GO:0000160">
    <property type="term" value="P:phosphorelay signal transduction system"/>
    <property type="evidence" value="ECO:0007669"/>
    <property type="project" value="UniProtKB-KW"/>
</dbReference>
<dbReference type="Gene3D" id="3.40.50.2300">
    <property type="match status" value="1"/>
</dbReference>
<evidence type="ECO:0000256" key="4">
    <source>
        <dbReference type="ARBA" id="ARBA00023125"/>
    </source>
</evidence>
<dbReference type="CDD" id="cd17552">
    <property type="entry name" value="REC_RR468-like"/>
    <property type="match status" value="1"/>
</dbReference>
<organism evidence="8 9">
    <name type="scientific">[Phormidium ambiguum] IAM M-71</name>
    <dbReference type="NCBI Taxonomy" id="454136"/>
    <lineage>
        <taxon>Bacteria</taxon>
        <taxon>Bacillati</taxon>
        <taxon>Cyanobacteriota</taxon>
        <taxon>Cyanophyceae</taxon>
        <taxon>Oscillatoriophycideae</taxon>
        <taxon>Aerosakkonematales</taxon>
        <taxon>Aerosakkonemataceae</taxon>
        <taxon>Floridanema</taxon>
    </lineage>
</organism>
<keyword evidence="3" id="KW-0805">Transcription regulation</keyword>
<evidence type="ECO:0000313" key="8">
    <source>
        <dbReference type="EMBL" id="OKH37923.1"/>
    </source>
</evidence>
<name>A0A1U7IL73_9CYAN</name>
<dbReference type="Pfam" id="PF00072">
    <property type="entry name" value="Response_reg"/>
    <property type="match status" value="1"/>
</dbReference>
<dbReference type="RefSeq" id="WP_073593764.1">
    <property type="nucleotide sequence ID" value="NZ_MRCE01000010.1"/>
</dbReference>
<evidence type="ECO:0000256" key="6">
    <source>
        <dbReference type="PROSITE-ProRule" id="PRU00169"/>
    </source>
</evidence>
<dbReference type="InterPro" id="IPR050595">
    <property type="entry name" value="Bact_response_regulator"/>
</dbReference>
<dbReference type="SUPFAM" id="SSF52172">
    <property type="entry name" value="CheY-like"/>
    <property type="match status" value="1"/>
</dbReference>
<dbReference type="InterPro" id="IPR001789">
    <property type="entry name" value="Sig_transdc_resp-reg_receiver"/>
</dbReference>
<dbReference type="PROSITE" id="PS50110">
    <property type="entry name" value="RESPONSE_REGULATORY"/>
    <property type="match status" value="1"/>
</dbReference>
<dbReference type="EMBL" id="MRCE01000010">
    <property type="protein sequence ID" value="OKH37923.1"/>
    <property type="molecule type" value="Genomic_DNA"/>
</dbReference>
<keyword evidence="4" id="KW-0238">DNA-binding</keyword>
<protein>
    <submittedName>
        <fullName evidence="8">Two-component system response regulator</fullName>
    </submittedName>
</protein>
<keyword evidence="5" id="KW-0804">Transcription</keyword>
<keyword evidence="2" id="KW-0902">Two-component regulatory system</keyword>
<dbReference type="SMART" id="SM00448">
    <property type="entry name" value="REC"/>
    <property type="match status" value="1"/>
</dbReference>
<dbReference type="InterPro" id="IPR011006">
    <property type="entry name" value="CheY-like_superfamily"/>
</dbReference>
<dbReference type="PANTHER" id="PTHR44591">
    <property type="entry name" value="STRESS RESPONSE REGULATOR PROTEIN 1"/>
    <property type="match status" value="1"/>
</dbReference>
<feature type="modified residue" description="4-aspartylphosphate" evidence="6">
    <location>
        <position position="54"/>
    </location>
</feature>